<dbReference type="PROSITE" id="PS50280">
    <property type="entry name" value="SET"/>
    <property type="match status" value="1"/>
</dbReference>
<dbReference type="CDD" id="cd10538">
    <property type="entry name" value="SET_SETDB-like"/>
    <property type="match status" value="1"/>
</dbReference>
<dbReference type="AlphaFoldDB" id="A0A7I4FLS3"/>
<dbReference type="GO" id="GO:0042054">
    <property type="term" value="F:histone methyltransferase activity"/>
    <property type="evidence" value="ECO:0007669"/>
    <property type="project" value="InterPro"/>
</dbReference>
<protein>
    <recommendedName>
        <fullName evidence="4">SET domain-containing protein</fullName>
    </recommendedName>
</protein>
<name>A0A7I4FLS3_PHYPA</name>
<dbReference type="InterPro" id="IPR018848">
    <property type="entry name" value="WIYLD_domain"/>
</dbReference>
<dbReference type="Proteomes" id="UP000006727">
    <property type="component" value="Chromosome 3"/>
</dbReference>
<dbReference type="Gramene" id="Pp3c3_14470V3.2">
    <property type="protein sequence ID" value="Pp3c3_14470V3.2"/>
    <property type="gene ID" value="Pp3c3_14470"/>
</dbReference>
<reference evidence="5 6" key="2">
    <citation type="journal article" date="2018" name="Plant J.">
        <title>The Physcomitrella patens chromosome-scale assembly reveals moss genome structure and evolution.</title>
        <authorList>
            <person name="Lang D."/>
            <person name="Ullrich K.K."/>
            <person name="Murat F."/>
            <person name="Fuchs J."/>
            <person name="Jenkins J."/>
            <person name="Haas F.B."/>
            <person name="Piednoel M."/>
            <person name="Gundlach H."/>
            <person name="Van Bel M."/>
            <person name="Meyberg R."/>
            <person name="Vives C."/>
            <person name="Morata J."/>
            <person name="Symeonidi A."/>
            <person name="Hiss M."/>
            <person name="Muchero W."/>
            <person name="Kamisugi Y."/>
            <person name="Saleh O."/>
            <person name="Blanc G."/>
            <person name="Decker E.L."/>
            <person name="van Gessel N."/>
            <person name="Grimwood J."/>
            <person name="Hayes R.D."/>
            <person name="Graham S.W."/>
            <person name="Gunter L.E."/>
            <person name="McDaniel S.F."/>
            <person name="Hoernstein S.N.W."/>
            <person name="Larsson A."/>
            <person name="Li F.W."/>
            <person name="Perroud P.F."/>
            <person name="Phillips J."/>
            <person name="Ranjan P."/>
            <person name="Rokshar D.S."/>
            <person name="Rothfels C.J."/>
            <person name="Schneider L."/>
            <person name="Shu S."/>
            <person name="Stevenson D.W."/>
            <person name="Thummler F."/>
            <person name="Tillich M."/>
            <person name="Villarreal Aguilar J.C."/>
            <person name="Widiez T."/>
            <person name="Wong G.K."/>
            <person name="Wymore A."/>
            <person name="Zhang Y."/>
            <person name="Zimmer A.D."/>
            <person name="Quatrano R.S."/>
            <person name="Mayer K.F.X."/>
            <person name="Goodstein D."/>
            <person name="Casacuberta J.M."/>
            <person name="Vandepoele K."/>
            <person name="Reski R."/>
            <person name="Cuming A.C."/>
            <person name="Tuskan G.A."/>
            <person name="Maumus F."/>
            <person name="Salse J."/>
            <person name="Schmutz J."/>
            <person name="Rensing S.A."/>
        </authorList>
    </citation>
    <scope>NUCLEOTIDE SEQUENCE [LARGE SCALE GENOMIC DNA]</scope>
    <source>
        <strain evidence="5 6">cv. Gransden 2004</strain>
    </source>
</reference>
<evidence type="ECO:0000256" key="3">
    <source>
        <dbReference type="SAM" id="MobiDB-lite"/>
    </source>
</evidence>
<evidence type="ECO:0000256" key="1">
    <source>
        <dbReference type="ARBA" id="ARBA00004286"/>
    </source>
</evidence>
<dbReference type="Gramene" id="Pp3c3_14470V3.4">
    <property type="protein sequence ID" value="Pp3c3_14470V3.4"/>
    <property type="gene ID" value="Pp3c3_14470"/>
</dbReference>
<dbReference type="FunCoup" id="A0A7I4FLS3">
    <property type="interactions" value="785"/>
</dbReference>
<reference evidence="5 6" key="1">
    <citation type="journal article" date="2008" name="Science">
        <title>The Physcomitrella genome reveals evolutionary insights into the conquest of land by plants.</title>
        <authorList>
            <person name="Rensing S."/>
            <person name="Lang D."/>
            <person name="Zimmer A."/>
            <person name="Terry A."/>
            <person name="Salamov A."/>
            <person name="Shapiro H."/>
            <person name="Nishiyama T."/>
            <person name="Perroud P.-F."/>
            <person name="Lindquist E."/>
            <person name="Kamisugi Y."/>
            <person name="Tanahashi T."/>
            <person name="Sakakibara K."/>
            <person name="Fujita T."/>
            <person name="Oishi K."/>
            <person name="Shin-I T."/>
            <person name="Kuroki Y."/>
            <person name="Toyoda A."/>
            <person name="Suzuki Y."/>
            <person name="Hashimoto A."/>
            <person name="Yamaguchi K."/>
            <person name="Sugano A."/>
            <person name="Kohara Y."/>
            <person name="Fujiyama A."/>
            <person name="Anterola A."/>
            <person name="Aoki S."/>
            <person name="Ashton N."/>
            <person name="Barbazuk W.B."/>
            <person name="Barker E."/>
            <person name="Bennetzen J."/>
            <person name="Bezanilla M."/>
            <person name="Blankenship R."/>
            <person name="Cho S.H."/>
            <person name="Dutcher S."/>
            <person name="Estelle M."/>
            <person name="Fawcett J.A."/>
            <person name="Gundlach H."/>
            <person name="Hanada K."/>
            <person name="Heyl A."/>
            <person name="Hicks K.A."/>
            <person name="Hugh J."/>
            <person name="Lohr M."/>
            <person name="Mayer K."/>
            <person name="Melkozernov A."/>
            <person name="Murata T."/>
            <person name="Nelson D."/>
            <person name="Pils B."/>
            <person name="Prigge M."/>
            <person name="Reiss B."/>
            <person name="Renner T."/>
            <person name="Rombauts S."/>
            <person name="Rushton P."/>
            <person name="Sanderfoot A."/>
            <person name="Schween G."/>
            <person name="Shiu S.-H."/>
            <person name="Stueber K."/>
            <person name="Theodoulou F.L."/>
            <person name="Tu H."/>
            <person name="Van de Peer Y."/>
            <person name="Verrier P.J."/>
            <person name="Waters E."/>
            <person name="Wood A."/>
            <person name="Yang L."/>
            <person name="Cove D."/>
            <person name="Cuming A."/>
            <person name="Hasebe M."/>
            <person name="Lucas S."/>
            <person name="Mishler D.B."/>
            <person name="Reski R."/>
            <person name="Grigoriev I."/>
            <person name="Quatrano R.S."/>
            <person name="Boore J.L."/>
        </authorList>
    </citation>
    <scope>NUCLEOTIDE SEQUENCE [LARGE SCALE GENOMIC DNA]</scope>
    <source>
        <strain evidence="5 6">cv. Gransden 2004</strain>
    </source>
</reference>
<comment type="subcellular location">
    <subcellularLocation>
        <location evidence="1">Chromosome</location>
    </subcellularLocation>
</comment>
<dbReference type="InterPro" id="IPR046341">
    <property type="entry name" value="SET_dom_sf"/>
</dbReference>
<dbReference type="Gene3D" id="1.10.8.850">
    <property type="entry name" value="Histone-lysine N methyltransferase , C-terminal domain-like"/>
    <property type="match status" value="1"/>
</dbReference>
<dbReference type="Pfam" id="PF00856">
    <property type="entry name" value="SET"/>
    <property type="match status" value="1"/>
</dbReference>
<feature type="region of interest" description="Disordered" evidence="3">
    <location>
        <begin position="431"/>
        <end position="465"/>
    </location>
</feature>
<dbReference type="EMBL" id="ABEU02000003">
    <property type="status" value="NOT_ANNOTATED_CDS"/>
    <property type="molecule type" value="Genomic_DNA"/>
</dbReference>
<feature type="compositionally biased region" description="Polar residues" evidence="3">
    <location>
        <begin position="225"/>
        <end position="235"/>
    </location>
</feature>
<gene>
    <name evidence="5" type="primary">LOC112279511</name>
</gene>
<sequence length="904" mass="100999">MKEEDLEEEEDLERAAYRVSRAVEAMKKELQLPSSIVMPILLKLIEAYDGKWEHIEADGYRLLADMIFQQQEAVEKEQNPGCSRGRKDAIPKENKKKREETKKKKGPAVRVMSSKLEPAHFPSGDSDHEADDPLNSHEHFRRCRRGSSDTSDQVGKRKASIVLFSGPGKLAREASTSRVPCQDPQSGGLRRLIKQSVRQVIVENKQTQTEADCFQVITKADRAQPTPTANLNTPNAVPKKSGLTGGTLEKPRSSRILRFDASKIKLEPQSPVLHRSTKMVDRDNLEEYRSMIPVTSEPQCLNPEPLQSVVPTSNLLLALPAFQTPVERFKQSKTEEMESKPLILALLPTQSGVEDSQPIERVRLKENPETQHAEPVRSYDSSSLELKDEHNVVPLNETTQVLETATLTNSMVKVEVELNFSSKAADNPTNVLSAKNGLPQGARRACGQSSTEIGRDTPHRGGRDVRNCSKTCEKSEAKVAEVKQHNRRPTFMKNEAIRKAGGGAKKNYGSAAMSNLKAKPVELSHLAVAEEQRVKSSGSSGSGVCGSDKGRKRMLISKDLLELDGHPPNGAAARKPDHRHDRYDISRGKERVPISLSALGAEDLPEEFFYTKSSVVFQSAHVGISMARIGEDDRCSGCVGNCLDKLTPCECARLTDGEFAYTVEGLLYPHFLKQELDRKRNLSFLSFCLPGTCPVERTGDEPCKGHTQRRFIKECWEKCGCKQLCGNRIVQRGITARLQVFWTGGKGWGVRALDYLPAGTFVCEYVGEILTNTEMWFRNNESHRSAKHHFSLNLDADWCSERYLKDEEALCLDGTCYGNVARFINHGCFDTNLLEVPVEIESPDHHYYHLAFFTSKDVAANEELIWDYGLDFNDKDHPLRAFECLCGSDFCRGKSLGGNSWHKS</sequence>
<dbReference type="InterPro" id="IPR001214">
    <property type="entry name" value="SET_dom"/>
</dbReference>
<reference evidence="5" key="3">
    <citation type="submission" date="2020-12" db="UniProtKB">
        <authorList>
            <consortium name="EnsemblPlants"/>
        </authorList>
    </citation>
    <scope>IDENTIFICATION</scope>
</reference>
<dbReference type="SMART" id="SM00468">
    <property type="entry name" value="PreSET"/>
    <property type="match status" value="1"/>
</dbReference>
<feature type="compositionally biased region" description="Basic and acidic residues" evidence="3">
    <location>
        <begin position="85"/>
        <end position="102"/>
    </location>
</feature>
<dbReference type="PANTHER" id="PTHR46450:SF24">
    <property type="entry name" value="HISTONE-LYSINE N-METHYLTRANSFERASE SUVR4"/>
    <property type="match status" value="1"/>
</dbReference>
<feature type="compositionally biased region" description="Basic and acidic residues" evidence="3">
    <location>
        <begin position="453"/>
        <end position="465"/>
    </location>
</feature>
<dbReference type="InterPro" id="IPR007728">
    <property type="entry name" value="Pre-SET_dom"/>
</dbReference>
<dbReference type="GO" id="GO:0005634">
    <property type="term" value="C:nucleus"/>
    <property type="evidence" value="ECO:0007669"/>
    <property type="project" value="InterPro"/>
</dbReference>
<evidence type="ECO:0000256" key="2">
    <source>
        <dbReference type="ARBA" id="ARBA00022454"/>
    </source>
</evidence>
<dbReference type="GO" id="GO:0005694">
    <property type="term" value="C:chromosome"/>
    <property type="evidence" value="ECO:0007669"/>
    <property type="project" value="UniProtKB-SubCell"/>
</dbReference>
<dbReference type="GO" id="GO:0008270">
    <property type="term" value="F:zinc ion binding"/>
    <property type="evidence" value="ECO:0007669"/>
    <property type="project" value="InterPro"/>
</dbReference>
<keyword evidence="6" id="KW-1185">Reference proteome</keyword>
<accession>A0A7I4FLS3</accession>
<evidence type="ECO:0000313" key="5">
    <source>
        <dbReference type="EnsemblPlants" id="Pp3c3_14470V3.2"/>
    </source>
</evidence>
<dbReference type="Pfam" id="PF05033">
    <property type="entry name" value="Pre-SET"/>
    <property type="match status" value="1"/>
</dbReference>
<dbReference type="SUPFAM" id="SSF82199">
    <property type="entry name" value="SET domain"/>
    <property type="match status" value="1"/>
</dbReference>
<feature type="region of interest" description="Disordered" evidence="3">
    <location>
        <begin position="74"/>
        <end position="161"/>
    </location>
</feature>
<dbReference type="EnsemblPlants" id="Pp3c3_14470V3.4">
    <property type="protein sequence ID" value="Pp3c3_14470V3.4"/>
    <property type="gene ID" value="Pp3c3_14470"/>
</dbReference>
<dbReference type="SMART" id="SM00317">
    <property type="entry name" value="SET"/>
    <property type="match status" value="1"/>
</dbReference>
<dbReference type="PANTHER" id="PTHR46450">
    <property type="entry name" value="INACTIVE HISTONE-LYSINE N-METHYLTRANSFERASE SUVR1-RELATED"/>
    <property type="match status" value="1"/>
</dbReference>
<feature type="region of interest" description="Disordered" evidence="3">
    <location>
        <begin position="225"/>
        <end position="249"/>
    </location>
</feature>
<evidence type="ECO:0000259" key="4">
    <source>
        <dbReference type="PROSITE" id="PS50280"/>
    </source>
</evidence>
<organism evidence="5 6">
    <name type="scientific">Physcomitrium patens</name>
    <name type="common">Spreading-leaved earth moss</name>
    <name type="synonym">Physcomitrella patens</name>
    <dbReference type="NCBI Taxonomy" id="3218"/>
    <lineage>
        <taxon>Eukaryota</taxon>
        <taxon>Viridiplantae</taxon>
        <taxon>Streptophyta</taxon>
        <taxon>Embryophyta</taxon>
        <taxon>Bryophyta</taxon>
        <taxon>Bryophytina</taxon>
        <taxon>Bryopsida</taxon>
        <taxon>Funariidae</taxon>
        <taxon>Funariales</taxon>
        <taxon>Funariaceae</taxon>
        <taxon>Physcomitrium</taxon>
    </lineage>
</organism>
<evidence type="ECO:0000313" key="6">
    <source>
        <dbReference type="Proteomes" id="UP000006727"/>
    </source>
</evidence>
<feature type="domain" description="SET" evidence="4">
    <location>
        <begin position="736"/>
        <end position="869"/>
    </location>
</feature>
<proteinExistence type="predicted"/>
<dbReference type="Pfam" id="PF10440">
    <property type="entry name" value="WIYLD"/>
    <property type="match status" value="1"/>
</dbReference>
<dbReference type="RefSeq" id="XP_024369791.1">
    <property type="nucleotide sequence ID" value="XM_024514023.2"/>
</dbReference>
<dbReference type="Gene3D" id="2.170.270.10">
    <property type="entry name" value="SET domain"/>
    <property type="match status" value="1"/>
</dbReference>
<dbReference type="InterPro" id="IPR043017">
    <property type="entry name" value="WIYLD_dom_sf"/>
</dbReference>
<keyword evidence="2" id="KW-0158">Chromosome</keyword>
<dbReference type="GeneID" id="112279511"/>
<dbReference type="EnsemblPlants" id="Pp3c3_14470V3.2">
    <property type="protein sequence ID" value="Pp3c3_14470V3.2"/>
    <property type="gene ID" value="Pp3c3_14470"/>
</dbReference>